<proteinExistence type="predicted"/>
<accession>A0A094W812</accession>
<gene>
    <name evidence="1" type="ORF">LptCag_1744</name>
</gene>
<evidence type="ECO:0000313" key="1">
    <source>
        <dbReference type="EMBL" id="KGA92600.1"/>
    </source>
</evidence>
<name>A0A094W812_9BACT</name>
<sequence length="39" mass="4465">MPGLNACPYLLRFGLKTRDSPKESLSNRIHGIQLFTDKF</sequence>
<evidence type="ECO:0000313" key="2">
    <source>
        <dbReference type="Proteomes" id="UP000029452"/>
    </source>
</evidence>
<dbReference type="Proteomes" id="UP000029452">
    <property type="component" value="Unassembled WGS sequence"/>
</dbReference>
<comment type="caution">
    <text evidence="1">The sequence shown here is derived from an EMBL/GenBank/DDBJ whole genome shotgun (WGS) entry which is preliminary data.</text>
</comment>
<reference evidence="1 2" key="1">
    <citation type="submission" date="2014-06" db="EMBL/GenBank/DDBJ databases">
        <title>Draft genome sequence of iron oxidizing acidophile Leptospirillum ferriphilum DSM14647.</title>
        <authorList>
            <person name="Cardenas J.P."/>
            <person name="Lazcano M."/>
            <person name="Ossandon F.J."/>
            <person name="Corbett M."/>
            <person name="Holmes D.S."/>
            <person name="Watkin E."/>
        </authorList>
    </citation>
    <scope>NUCLEOTIDE SEQUENCE [LARGE SCALE GENOMIC DNA]</scope>
    <source>
        <strain evidence="1 2">DSM 14647</strain>
    </source>
</reference>
<dbReference type="AlphaFoldDB" id="A0A094W812"/>
<protein>
    <submittedName>
        <fullName evidence="1">Uncharacterized protein</fullName>
    </submittedName>
</protein>
<organism evidence="1 2">
    <name type="scientific">Leptospirillum ferriphilum</name>
    <dbReference type="NCBI Taxonomy" id="178606"/>
    <lineage>
        <taxon>Bacteria</taxon>
        <taxon>Pseudomonadati</taxon>
        <taxon>Nitrospirota</taxon>
        <taxon>Nitrospiria</taxon>
        <taxon>Nitrospirales</taxon>
        <taxon>Nitrospiraceae</taxon>
        <taxon>Leptospirillum</taxon>
    </lineage>
</organism>
<dbReference type="PATRIC" id="fig|178606.4.peg.2643"/>
<dbReference type="EMBL" id="JPGK01000014">
    <property type="protein sequence ID" value="KGA92600.1"/>
    <property type="molecule type" value="Genomic_DNA"/>
</dbReference>